<dbReference type="PANTHER" id="PTHR38657">
    <property type="entry name" value="SLR1343 PROTEIN"/>
    <property type="match status" value="1"/>
</dbReference>
<dbReference type="EMBL" id="MUHG01000024">
    <property type="protein sequence ID" value="OXB17725.1"/>
    <property type="molecule type" value="Genomic_DNA"/>
</dbReference>
<sequence length="159" mass="19105">MGSKTLRLILGDQLNCNHSWFEKTDDSVTYIMMEIRTETDYVTHHIQKIAGFFAAMRQFSSFLESKKHQCIYLKINDQDNLQSLEENLFFIIQRDHYTRFEYQLPDEYRVDLILKNITSQLSVAFKVYDTEHFFSNRDELGKFFEGKKTFLMESFYRAM</sequence>
<evidence type="ECO:0008006" key="3">
    <source>
        <dbReference type="Google" id="ProtNLM"/>
    </source>
</evidence>
<name>A0ABX4D4L2_9FLAO</name>
<dbReference type="PANTHER" id="PTHR38657:SF1">
    <property type="entry name" value="SLR1343 PROTEIN"/>
    <property type="match status" value="1"/>
</dbReference>
<accession>A0ABX4D4L2</accession>
<reference evidence="1 2" key="1">
    <citation type="submission" date="2016-11" db="EMBL/GenBank/DDBJ databases">
        <title>Whole genomes of Flavobacteriaceae.</title>
        <authorList>
            <person name="Stine C."/>
            <person name="Li C."/>
            <person name="Tadesse D."/>
        </authorList>
    </citation>
    <scope>NUCLEOTIDE SEQUENCE [LARGE SCALE GENOMIC DNA]</scope>
    <source>
        <strain evidence="1 2">ATCC BAA-2541</strain>
    </source>
</reference>
<dbReference type="InterPro" id="IPR014729">
    <property type="entry name" value="Rossmann-like_a/b/a_fold"/>
</dbReference>
<dbReference type="Proteomes" id="UP000198319">
    <property type="component" value="Unassembled WGS sequence"/>
</dbReference>
<proteinExistence type="predicted"/>
<organism evidence="1 2">
    <name type="scientific">Flavobacterium tructae</name>
    <dbReference type="NCBI Taxonomy" id="1114873"/>
    <lineage>
        <taxon>Bacteria</taxon>
        <taxon>Pseudomonadati</taxon>
        <taxon>Bacteroidota</taxon>
        <taxon>Flavobacteriia</taxon>
        <taxon>Flavobacteriales</taxon>
        <taxon>Flavobacteriaceae</taxon>
        <taxon>Flavobacterium</taxon>
    </lineage>
</organism>
<dbReference type="Pfam" id="PF04244">
    <property type="entry name" value="DPRP"/>
    <property type="match status" value="1"/>
</dbReference>
<protein>
    <recommendedName>
        <fullName evidence="3">Cryptochrome/photolyase family protein</fullName>
    </recommendedName>
</protein>
<evidence type="ECO:0000313" key="2">
    <source>
        <dbReference type="Proteomes" id="UP000198319"/>
    </source>
</evidence>
<keyword evidence="2" id="KW-1185">Reference proteome</keyword>
<dbReference type="InterPro" id="IPR052551">
    <property type="entry name" value="UV-DNA_repair_photolyase"/>
</dbReference>
<dbReference type="Gene3D" id="3.40.50.620">
    <property type="entry name" value="HUPs"/>
    <property type="match status" value="1"/>
</dbReference>
<gene>
    <name evidence="1" type="ORF">B0A71_16265</name>
</gene>
<dbReference type="InterPro" id="IPR007357">
    <property type="entry name" value="PhrB-like"/>
</dbReference>
<evidence type="ECO:0000313" key="1">
    <source>
        <dbReference type="EMBL" id="OXB17725.1"/>
    </source>
</evidence>
<comment type="caution">
    <text evidence="1">The sequence shown here is derived from an EMBL/GenBank/DDBJ whole genome shotgun (WGS) entry which is preliminary data.</text>
</comment>